<name>A0A0F9CXX3_9ZZZZ</name>
<gene>
    <name evidence="1" type="ORF">LCGC14_2268260</name>
</gene>
<evidence type="ECO:0000313" key="1">
    <source>
        <dbReference type="EMBL" id="KKL54154.1"/>
    </source>
</evidence>
<dbReference type="AlphaFoldDB" id="A0A0F9CXX3"/>
<accession>A0A0F9CXX3</accession>
<dbReference type="SUPFAM" id="SSF52266">
    <property type="entry name" value="SGNH hydrolase"/>
    <property type="match status" value="1"/>
</dbReference>
<proteinExistence type="predicted"/>
<organism evidence="1">
    <name type="scientific">marine sediment metagenome</name>
    <dbReference type="NCBI Taxonomy" id="412755"/>
    <lineage>
        <taxon>unclassified sequences</taxon>
        <taxon>metagenomes</taxon>
        <taxon>ecological metagenomes</taxon>
    </lineage>
</organism>
<dbReference type="EMBL" id="LAZR01031299">
    <property type="protein sequence ID" value="KKL54154.1"/>
    <property type="molecule type" value="Genomic_DNA"/>
</dbReference>
<comment type="caution">
    <text evidence="1">The sequence shown here is derived from an EMBL/GenBank/DDBJ whole genome shotgun (WGS) entry which is preliminary data.</text>
</comment>
<dbReference type="InterPro" id="IPR036514">
    <property type="entry name" value="SGNH_hydro_sf"/>
</dbReference>
<protein>
    <submittedName>
        <fullName evidence="1">Uncharacterized protein</fullName>
    </submittedName>
</protein>
<dbReference type="Gene3D" id="3.40.50.1110">
    <property type="entry name" value="SGNH hydrolase"/>
    <property type="match status" value="1"/>
</dbReference>
<sequence length="139" mass="15829">MAAALRRMMADGTVPMLTSIPPCRKSGHREYWLAALSIARGLKVPLIDYYAEIMRRRPDDWNGRLAKFKEYRGREVPTLLSRDGTHPSNPAKWVKDFSEEALNNSGYTLRNYMTLRMYAQVIAKAYQPKDGQPASAPKP</sequence>
<reference evidence="1" key="1">
    <citation type="journal article" date="2015" name="Nature">
        <title>Complex archaea that bridge the gap between prokaryotes and eukaryotes.</title>
        <authorList>
            <person name="Spang A."/>
            <person name="Saw J.H."/>
            <person name="Jorgensen S.L."/>
            <person name="Zaremba-Niedzwiedzka K."/>
            <person name="Martijn J."/>
            <person name="Lind A.E."/>
            <person name="van Eijk R."/>
            <person name="Schleper C."/>
            <person name="Guy L."/>
            <person name="Ettema T.J."/>
        </authorList>
    </citation>
    <scope>NUCLEOTIDE SEQUENCE</scope>
</reference>